<keyword evidence="5" id="KW-0238">DNA-binding</keyword>
<dbReference type="InterPro" id="IPR058245">
    <property type="entry name" value="NreC/VraR/RcsB-like_REC"/>
</dbReference>
<dbReference type="Proteomes" id="UP000228621">
    <property type="component" value="Unassembled WGS sequence"/>
</dbReference>
<dbReference type="CDD" id="cd06170">
    <property type="entry name" value="LuxR_C_like"/>
    <property type="match status" value="1"/>
</dbReference>
<dbReference type="SMART" id="SM00421">
    <property type="entry name" value="HTH_LUXR"/>
    <property type="match status" value="1"/>
</dbReference>
<name>A0A2A5JWD8_PSEO7</name>
<evidence type="ECO:0000256" key="1">
    <source>
        <dbReference type="ARBA" id="ARBA00022553"/>
    </source>
</evidence>
<gene>
    <name evidence="5" type="ORF">CEX98_00410</name>
</gene>
<dbReference type="AlphaFoldDB" id="A0A2A5JWD8"/>
<dbReference type="PRINTS" id="PR00038">
    <property type="entry name" value="HTHLUXR"/>
</dbReference>
<dbReference type="InterPro" id="IPR011006">
    <property type="entry name" value="CheY-like_superfamily"/>
</dbReference>
<dbReference type="PROSITE" id="PS00622">
    <property type="entry name" value="HTH_LUXR_1"/>
    <property type="match status" value="1"/>
</dbReference>
<feature type="domain" description="HTH luxR-type" evidence="3">
    <location>
        <begin position="144"/>
        <end position="209"/>
    </location>
</feature>
<dbReference type="SMART" id="SM00448">
    <property type="entry name" value="REC"/>
    <property type="match status" value="1"/>
</dbReference>
<keyword evidence="6" id="KW-1185">Reference proteome</keyword>
<evidence type="ECO:0000259" key="3">
    <source>
        <dbReference type="PROSITE" id="PS50043"/>
    </source>
</evidence>
<dbReference type="Gene3D" id="3.40.50.2300">
    <property type="match status" value="1"/>
</dbReference>
<keyword evidence="1 2" id="KW-0597">Phosphoprotein</keyword>
<evidence type="ECO:0000256" key="2">
    <source>
        <dbReference type="PROSITE-ProRule" id="PRU00169"/>
    </source>
</evidence>
<dbReference type="GO" id="GO:0006355">
    <property type="term" value="P:regulation of DNA-templated transcription"/>
    <property type="evidence" value="ECO:0007669"/>
    <property type="project" value="InterPro"/>
</dbReference>
<feature type="modified residue" description="4-aspartylphosphate" evidence="2">
    <location>
        <position position="55"/>
    </location>
</feature>
<dbReference type="InterPro" id="IPR001789">
    <property type="entry name" value="Sig_transdc_resp-reg_receiver"/>
</dbReference>
<dbReference type="RefSeq" id="WP_099640170.1">
    <property type="nucleotide sequence ID" value="NZ_JAQPZX010000046.1"/>
</dbReference>
<dbReference type="Pfam" id="PF00072">
    <property type="entry name" value="Response_reg"/>
    <property type="match status" value="1"/>
</dbReference>
<dbReference type="Gene3D" id="1.10.10.10">
    <property type="entry name" value="Winged helix-like DNA-binding domain superfamily/Winged helix DNA-binding domain"/>
    <property type="match status" value="1"/>
</dbReference>
<evidence type="ECO:0000259" key="4">
    <source>
        <dbReference type="PROSITE" id="PS50110"/>
    </source>
</evidence>
<feature type="domain" description="Response regulatory" evidence="4">
    <location>
        <begin position="3"/>
        <end position="120"/>
    </location>
</feature>
<dbReference type="Pfam" id="PF00196">
    <property type="entry name" value="GerE"/>
    <property type="match status" value="1"/>
</dbReference>
<dbReference type="InterPro" id="IPR051015">
    <property type="entry name" value="EvgA-like"/>
</dbReference>
<dbReference type="InterPro" id="IPR036388">
    <property type="entry name" value="WH-like_DNA-bd_sf"/>
</dbReference>
<dbReference type="GO" id="GO:0000160">
    <property type="term" value="P:phosphorelay signal transduction system"/>
    <property type="evidence" value="ECO:0007669"/>
    <property type="project" value="InterPro"/>
</dbReference>
<dbReference type="PROSITE" id="PS50043">
    <property type="entry name" value="HTH_LUXR_2"/>
    <property type="match status" value="1"/>
</dbReference>
<comment type="caution">
    <text evidence="5">The sequence shown here is derived from an EMBL/GenBank/DDBJ whole genome shotgun (WGS) entry which is preliminary data.</text>
</comment>
<sequence>MYQFLIADDHPLFREALKGALKAQFEGLEVFESENFDTTLSVLQQQEELDLLLLDLHMPGNGDLYGLIRIREDHPSLPVVVVSGSEDLSIISKVMGYGAMGFIPKAASVEQITEAIEQVLEGEIWLPEGMKDKVASLEGEDKALAQQVASLTPQQYKVLQYLHEGLLNKQIAYELNISEATVKAHITAIFRKLGVYNRTQAVLIASKLQLEPIEAND</sequence>
<protein>
    <submittedName>
        <fullName evidence="5">DNA-binding response regulator</fullName>
    </submittedName>
</protein>
<evidence type="ECO:0000313" key="5">
    <source>
        <dbReference type="EMBL" id="PCK33775.1"/>
    </source>
</evidence>
<dbReference type="GO" id="GO:0003677">
    <property type="term" value="F:DNA binding"/>
    <property type="evidence" value="ECO:0007669"/>
    <property type="project" value="UniProtKB-KW"/>
</dbReference>
<dbReference type="PANTHER" id="PTHR45566">
    <property type="entry name" value="HTH-TYPE TRANSCRIPTIONAL REGULATOR YHJB-RELATED"/>
    <property type="match status" value="1"/>
</dbReference>
<dbReference type="SUPFAM" id="SSF52172">
    <property type="entry name" value="CheY-like"/>
    <property type="match status" value="1"/>
</dbReference>
<dbReference type="CDD" id="cd17535">
    <property type="entry name" value="REC_NarL-like"/>
    <property type="match status" value="1"/>
</dbReference>
<dbReference type="PROSITE" id="PS50110">
    <property type="entry name" value="RESPONSE_REGULATORY"/>
    <property type="match status" value="1"/>
</dbReference>
<dbReference type="InterPro" id="IPR000792">
    <property type="entry name" value="Tscrpt_reg_LuxR_C"/>
</dbReference>
<organism evidence="5 6">
    <name type="scientific">Pseudoalteromonas piscicida</name>
    <dbReference type="NCBI Taxonomy" id="43662"/>
    <lineage>
        <taxon>Bacteria</taxon>
        <taxon>Pseudomonadati</taxon>
        <taxon>Pseudomonadota</taxon>
        <taxon>Gammaproteobacteria</taxon>
        <taxon>Alteromonadales</taxon>
        <taxon>Pseudoalteromonadaceae</taxon>
        <taxon>Pseudoalteromonas</taxon>
    </lineage>
</organism>
<dbReference type="EMBL" id="NKHF01000001">
    <property type="protein sequence ID" value="PCK33775.1"/>
    <property type="molecule type" value="Genomic_DNA"/>
</dbReference>
<reference evidence="6" key="1">
    <citation type="journal article" date="2019" name="Genome Announc.">
        <title>Draft Genome Sequence of Pseudoalteromonas piscicida Strain 36Y ROTHPW, an Hypersaline Seawater Isolate from the South Coast of Sonora, Mexico.</title>
        <authorList>
            <person name="Sanchez-Diaz R."/>
            <person name="Molina-Garza Z.J."/>
            <person name="Cruz-Suarez L.E."/>
            <person name="Selvin J."/>
            <person name="Kiran G.S."/>
            <person name="Ibarra-Gamez J.C."/>
            <person name="Gomez-Gil B."/>
            <person name="Galaviz-Silva L."/>
        </authorList>
    </citation>
    <scope>NUCLEOTIDE SEQUENCE [LARGE SCALE GENOMIC DNA]</scope>
    <source>
        <strain evidence="6">36Y_RITHPW</strain>
    </source>
</reference>
<dbReference type="PANTHER" id="PTHR45566:SF1">
    <property type="entry name" value="HTH-TYPE TRANSCRIPTIONAL REGULATOR YHJB-RELATED"/>
    <property type="match status" value="1"/>
</dbReference>
<dbReference type="OrthoDB" id="9814495at2"/>
<proteinExistence type="predicted"/>
<accession>A0A2A5JWD8</accession>
<evidence type="ECO:0000313" key="6">
    <source>
        <dbReference type="Proteomes" id="UP000228621"/>
    </source>
</evidence>